<keyword evidence="4" id="KW-0479">Metal-binding</keyword>
<keyword evidence="14" id="KW-0413">Isomerase</keyword>
<keyword evidence="6" id="KW-0227">DNA damage</keyword>
<evidence type="ECO:0000313" key="21">
    <source>
        <dbReference type="Proteomes" id="UP001445335"/>
    </source>
</evidence>
<dbReference type="Pfam" id="PF13307">
    <property type="entry name" value="Helicase_C_2"/>
    <property type="match status" value="1"/>
</dbReference>
<comment type="subcellular location">
    <subcellularLocation>
        <location evidence="1">Nucleus</location>
    </subcellularLocation>
</comment>
<evidence type="ECO:0000256" key="7">
    <source>
        <dbReference type="ARBA" id="ARBA00022801"/>
    </source>
</evidence>
<dbReference type="GO" id="GO:0006289">
    <property type="term" value="P:nucleotide-excision repair"/>
    <property type="evidence" value="ECO:0007669"/>
    <property type="project" value="TreeGrafter"/>
</dbReference>
<dbReference type="GO" id="GO:0051539">
    <property type="term" value="F:4 iron, 4 sulfur cluster binding"/>
    <property type="evidence" value="ECO:0007669"/>
    <property type="project" value="UniProtKB-KW"/>
</dbReference>
<evidence type="ECO:0000256" key="3">
    <source>
        <dbReference type="ARBA" id="ARBA00022485"/>
    </source>
</evidence>
<keyword evidence="3" id="KW-0004">4Fe-4S</keyword>
<feature type="compositionally biased region" description="Low complexity" evidence="18">
    <location>
        <begin position="350"/>
        <end position="369"/>
    </location>
</feature>
<evidence type="ECO:0000259" key="19">
    <source>
        <dbReference type="PROSITE" id="PS51193"/>
    </source>
</evidence>
<evidence type="ECO:0000256" key="12">
    <source>
        <dbReference type="ARBA" id="ARBA00023125"/>
    </source>
</evidence>
<reference evidence="20 21" key="1">
    <citation type="journal article" date="2024" name="Nat. Commun.">
        <title>Phylogenomics reveals the evolutionary origins of lichenization in chlorophyte algae.</title>
        <authorList>
            <person name="Puginier C."/>
            <person name="Libourel C."/>
            <person name="Otte J."/>
            <person name="Skaloud P."/>
            <person name="Haon M."/>
            <person name="Grisel S."/>
            <person name="Petersen M."/>
            <person name="Berrin J.G."/>
            <person name="Delaux P.M."/>
            <person name="Dal Grande F."/>
            <person name="Keller J."/>
        </authorList>
    </citation>
    <scope>NUCLEOTIDE SEQUENCE [LARGE SCALE GENOMIC DNA]</scope>
    <source>
        <strain evidence="20 21">SAG 245.80</strain>
    </source>
</reference>
<keyword evidence="5" id="KW-0547">Nucleotide-binding</keyword>
<evidence type="ECO:0000256" key="16">
    <source>
        <dbReference type="ARBA" id="ARBA00049360"/>
    </source>
</evidence>
<sequence length="1092" mass="114771">MNKVLQALGAQENALLEAPTGSGKTLSLLCSALSWQRKLKAEGYSAAWEKKAAEGSSGTPDESMPGSSAGDAQGAAQQGSPSGLPGWLAKKKRVPVVYYATRTHSQIAQVVKELKRSGYRPRMAILASREHYCVHKTVSKAQNRDEECEKLMRDEPGCKYFKNVNKLYGQQTSHTLHVHDIEDLAKAGRDSCACPYFAARHFASEAELIFCPYSYLLDPVVRAAIDISLENAVLIFDEAHNIEDQEAASVEAELGLLEEVHAALVRADTLGAAGDIYQGLAQGVGGLTSWLRATADGPRMQAQGRDRSEGVWTGEQARTELEQAGLCEEKVELLWDMYREARSTEEGHGAKAPAPALAHAPAAGASQAPGGAGGAMRAGGMALGTLSRLLTVLRLMYSSGPDAVGDYRLAVVRWRRRTGGGAGARGRARQRLGEEEAGAWVTQLCLWALNPALAFRQVAAAARSVVLTSGTLAPMASFASELSAEFAVLFEAPHVVDMRRQVWAGALGVGPGGGVLRATYEAGRSHAFQDRLGAAVLAMACVVPDGMLCFLPSYSMLDALTSRWQESGLWNKLQGVKKVVCEPRTTNELSSAMSQFYAAIASGRGALFFAICRGKVSEGLDFADKNARAVLVVGIPFPNVKNTQVGLKKRYNDDGAKKGLLSGDQWYIQQAFRALNQAVGRCIRHRLDYGAIVLMDERFSSPRHQSQMSRWVRGALQMQPSFETALQSMRAFFARLAADPPGGPPAGAAAGAAVPAGAAHGAQAAEAAEDKGGGPATRRPAVGAGEAVGEGELGSQFASASQPTLQALWRNPGGAMAALAAQRPPKLAMPPPKPRLPPTDACAPHTPASGPEAALVALAAAASGPPPPRLTAAQVLAAEELSPPAGLPGGPSAGIDARQEGPHLGDPIAASVRAWLPLDLAASEAYVQEQADFQDAALVQKWARDGVLDCFTLAREGLEAGRSLPDTLERWACELPLGLQLLAAEHGVAGLATPAGAERIAGQPRAAAAVRDVSLLDAVLAVGAAYEACLHEAEAGHSTAETPDCKPKWPEAEHAAARGQQAAQCGAAKRVRAGPLLTPFSDSDSGGSGEWA</sequence>
<dbReference type="GO" id="GO:0003677">
    <property type="term" value="F:DNA binding"/>
    <property type="evidence" value="ECO:0007669"/>
    <property type="project" value="UniProtKB-KW"/>
</dbReference>
<evidence type="ECO:0000313" key="20">
    <source>
        <dbReference type="EMBL" id="KAK9844085.1"/>
    </source>
</evidence>
<feature type="region of interest" description="Disordered" evidence="18">
    <location>
        <begin position="52"/>
        <end position="87"/>
    </location>
</feature>
<dbReference type="SUPFAM" id="SSF52540">
    <property type="entry name" value="P-loop containing nucleoside triphosphate hydrolases"/>
    <property type="match status" value="1"/>
</dbReference>
<dbReference type="Gene3D" id="3.40.50.300">
    <property type="entry name" value="P-loop containing nucleotide triphosphate hydrolases"/>
    <property type="match status" value="2"/>
</dbReference>
<dbReference type="PANTHER" id="PTHR11472:SF47">
    <property type="entry name" value="FANCONI ANEMIA GROUP J PROTEIN"/>
    <property type="match status" value="1"/>
</dbReference>
<dbReference type="InterPro" id="IPR006554">
    <property type="entry name" value="Helicase-like_DEXD_c2"/>
</dbReference>
<keyword evidence="11" id="KW-0411">Iron-sulfur</keyword>
<evidence type="ECO:0000256" key="1">
    <source>
        <dbReference type="ARBA" id="ARBA00004123"/>
    </source>
</evidence>
<dbReference type="EMBL" id="JALJOU010000004">
    <property type="protein sequence ID" value="KAK9844085.1"/>
    <property type="molecule type" value="Genomic_DNA"/>
</dbReference>
<keyword evidence="15" id="KW-0539">Nucleus</keyword>
<dbReference type="GO" id="GO:1990918">
    <property type="term" value="P:double-strand break repair involved in meiotic recombination"/>
    <property type="evidence" value="ECO:0007669"/>
    <property type="project" value="TreeGrafter"/>
</dbReference>
<evidence type="ECO:0000256" key="17">
    <source>
        <dbReference type="ARBA" id="ARBA00073810"/>
    </source>
</evidence>
<evidence type="ECO:0000256" key="5">
    <source>
        <dbReference type="ARBA" id="ARBA00022741"/>
    </source>
</evidence>
<dbReference type="GO" id="GO:0005634">
    <property type="term" value="C:nucleus"/>
    <property type="evidence" value="ECO:0007669"/>
    <property type="project" value="UniProtKB-SubCell"/>
</dbReference>
<dbReference type="InterPro" id="IPR013020">
    <property type="entry name" value="Rad3/Chl1-like"/>
</dbReference>
<proteinExistence type="inferred from homology"/>
<dbReference type="InterPro" id="IPR027417">
    <property type="entry name" value="P-loop_NTPase"/>
</dbReference>
<feature type="domain" description="Helicase ATP-binding" evidence="19">
    <location>
        <begin position="1"/>
        <end position="303"/>
    </location>
</feature>
<evidence type="ECO:0000256" key="14">
    <source>
        <dbReference type="ARBA" id="ARBA00023235"/>
    </source>
</evidence>
<gene>
    <name evidence="20" type="ORF">WJX81_004233</name>
</gene>
<evidence type="ECO:0000256" key="8">
    <source>
        <dbReference type="ARBA" id="ARBA00022806"/>
    </source>
</evidence>
<comment type="caution">
    <text evidence="20">The sequence shown here is derived from an EMBL/GenBank/DDBJ whole genome shotgun (WGS) entry which is preliminary data.</text>
</comment>
<dbReference type="Pfam" id="PF06733">
    <property type="entry name" value="DEAD_2"/>
    <property type="match status" value="1"/>
</dbReference>
<dbReference type="SMART" id="SM00491">
    <property type="entry name" value="HELICc2"/>
    <property type="match status" value="1"/>
</dbReference>
<evidence type="ECO:0000256" key="6">
    <source>
        <dbReference type="ARBA" id="ARBA00022763"/>
    </source>
</evidence>
<accession>A0AAW1SE39</accession>
<keyword evidence="21" id="KW-1185">Reference proteome</keyword>
<dbReference type="GO" id="GO:0003678">
    <property type="term" value="F:DNA helicase activity"/>
    <property type="evidence" value="ECO:0007669"/>
    <property type="project" value="InterPro"/>
</dbReference>
<evidence type="ECO:0000256" key="9">
    <source>
        <dbReference type="ARBA" id="ARBA00022840"/>
    </source>
</evidence>
<dbReference type="Proteomes" id="UP001445335">
    <property type="component" value="Unassembled WGS sequence"/>
</dbReference>
<evidence type="ECO:0000256" key="11">
    <source>
        <dbReference type="ARBA" id="ARBA00023014"/>
    </source>
</evidence>
<evidence type="ECO:0000256" key="2">
    <source>
        <dbReference type="ARBA" id="ARBA00009146"/>
    </source>
</evidence>
<dbReference type="CDD" id="cd18788">
    <property type="entry name" value="SF2_C_XPD"/>
    <property type="match status" value="1"/>
</dbReference>
<dbReference type="InterPro" id="IPR006555">
    <property type="entry name" value="ATP-dep_Helicase_C"/>
</dbReference>
<keyword evidence="10" id="KW-0408">Iron</keyword>
<dbReference type="GO" id="GO:0005524">
    <property type="term" value="F:ATP binding"/>
    <property type="evidence" value="ECO:0007669"/>
    <property type="project" value="UniProtKB-KW"/>
</dbReference>
<keyword evidence="13" id="KW-0234">DNA repair</keyword>
<dbReference type="FunFam" id="3.40.50.300:FF:000431">
    <property type="entry name" value="Regulator of telomere elongation helicase 1"/>
    <property type="match status" value="1"/>
</dbReference>
<dbReference type="PROSITE" id="PS51193">
    <property type="entry name" value="HELICASE_ATP_BIND_2"/>
    <property type="match status" value="1"/>
</dbReference>
<organism evidence="20 21">
    <name type="scientific">Elliptochloris bilobata</name>
    <dbReference type="NCBI Taxonomy" id="381761"/>
    <lineage>
        <taxon>Eukaryota</taxon>
        <taxon>Viridiplantae</taxon>
        <taxon>Chlorophyta</taxon>
        <taxon>core chlorophytes</taxon>
        <taxon>Trebouxiophyceae</taxon>
        <taxon>Trebouxiophyceae incertae sedis</taxon>
        <taxon>Elliptochloris clade</taxon>
        <taxon>Elliptochloris</taxon>
    </lineage>
</organism>
<evidence type="ECO:0000256" key="18">
    <source>
        <dbReference type="SAM" id="MobiDB-lite"/>
    </source>
</evidence>
<keyword evidence="12" id="KW-0238">DNA-binding</keyword>
<keyword evidence="8" id="KW-0347">Helicase</keyword>
<comment type="catalytic activity">
    <reaction evidence="16">
        <text>ATP + H2O = ADP + phosphate + H(+)</text>
        <dbReference type="Rhea" id="RHEA:13065"/>
        <dbReference type="ChEBI" id="CHEBI:15377"/>
        <dbReference type="ChEBI" id="CHEBI:15378"/>
        <dbReference type="ChEBI" id="CHEBI:30616"/>
        <dbReference type="ChEBI" id="CHEBI:43474"/>
        <dbReference type="ChEBI" id="CHEBI:456216"/>
    </reaction>
</comment>
<dbReference type="CDD" id="cd17970">
    <property type="entry name" value="DEAHc_FancJ"/>
    <property type="match status" value="1"/>
</dbReference>
<dbReference type="AlphaFoldDB" id="A0AAW1SE39"/>
<dbReference type="SMART" id="SM00488">
    <property type="entry name" value="DEXDc2"/>
    <property type="match status" value="1"/>
</dbReference>
<feature type="region of interest" description="Disordered" evidence="18">
    <location>
        <begin position="345"/>
        <end position="374"/>
    </location>
</feature>
<evidence type="ECO:0000256" key="4">
    <source>
        <dbReference type="ARBA" id="ARBA00022723"/>
    </source>
</evidence>
<dbReference type="GO" id="GO:0016818">
    <property type="term" value="F:hydrolase activity, acting on acid anhydrides, in phosphorus-containing anhydrides"/>
    <property type="evidence" value="ECO:0007669"/>
    <property type="project" value="InterPro"/>
</dbReference>
<name>A0AAW1SE39_9CHLO</name>
<keyword evidence="7" id="KW-0378">Hydrolase</keyword>
<feature type="compositionally biased region" description="Pro residues" evidence="18">
    <location>
        <begin position="827"/>
        <end position="837"/>
    </location>
</feature>
<dbReference type="GO" id="GO:0046872">
    <property type="term" value="F:metal ion binding"/>
    <property type="evidence" value="ECO:0007669"/>
    <property type="project" value="UniProtKB-KW"/>
</dbReference>
<feature type="region of interest" description="Disordered" evidence="18">
    <location>
        <begin position="761"/>
        <end position="782"/>
    </location>
</feature>
<keyword evidence="9" id="KW-0067">ATP-binding</keyword>
<dbReference type="PANTHER" id="PTHR11472">
    <property type="entry name" value="DNA REPAIR DEAD HELICASE RAD3/XP-D SUBFAMILY MEMBER"/>
    <property type="match status" value="1"/>
</dbReference>
<dbReference type="NCBIfam" id="TIGR00604">
    <property type="entry name" value="rad3"/>
    <property type="match status" value="1"/>
</dbReference>
<comment type="similarity">
    <text evidence="2">Belongs to the helicase family. RAD3/XPD subfamily.</text>
</comment>
<dbReference type="InterPro" id="IPR014013">
    <property type="entry name" value="Helic_SF1/SF2_ATP-bd_DinG/Rad3"/>
</dbReference>
<dbReference type="InterPro" id="IPR045028">
    <property type="entry name" value="DinG/Rad3-like"/>
</dbReference>
<protein>
    <recommendedName>
        <fullName evidence="17">Regulator of telomere elongation helicase 1 homolog</fullName>
    </recommendedName>
</protein>
<evidence type="ECO:0000256" key="13">
    <source>
        <dbReference type="ARBA" id="ARBA00023204"/>
    </source>
</evidence>
<feature type="region of interest" description="Disordered" evidence="18">
    <location>
        <begin position="882"/>
        <end position="902"/>
    </location>
</feature>
<evidence type="ECO:0000256" key="10">
    <source>
        <dbReference type="ARBA" id="ARBA00023004"/>
    </source>
</evidence>
<feature type="region of interest" description="Disordered" evidence="18">
    <location>
        <begin position="825"/>
        <end position="848"/>
    </location>
</feature>
<dbReference type="InterPro" id="IPR010614">
    <property type="entry name" value="RAD3-like_helicase_DEAD"/>
</dbReference>
<feature type="compositionally biased region" description="Low complexity" evidence="18">
    <location>
        <begin position="65"/>
        <end position="83"/>
    </location>
</feature>
<evidence type="ECO:0000256" key="15">
    <source>
        <dbReference type="ARBA" id="ARBA00023242"/>
    </source>
</evidence>